<keyword evidence="2" id="KW-1185">Reference proteome</keyword>
<evidence type="ECO:0000313" key="2">
    <source>
        <dbReference type="Proteomes" id="UP000832034"/>
    </source>
</evidence>
<evidence type="ECO:0000313" key="1">
    <source>
        <dbReference type="EMBL" id="UOO93349.1"/>
    </source>
</evidence>
<sequence length="118" mass="13514">MNEERQFHLACRACSLSDEDARSFNGNINELVQLEFGVTFEDFRNVALSVMPLLANWFYVADGDFPPNDEDVLAWNIEINKAVVVKSSIFKKQHTRTQKLGIKTPYPCWQPIVTPIKP</sequence>
<gene>
    <name evidence="1" type="ORF">LVJ81_04795</name>
</gene>
<name>A0ABY4EDQ2_VITST</name>
<dbReference type="EMBL" id="CP091512">
    <property type="protein sequence ID" value="UOO93349.1"/>
    <property type="molecule type" value="Genomic_DNA"/>
</dbReference>
<dbReference type="Proteomes" id="UP000832034">
    <property type="component" value="Chromosome"/>
</dbReference>
<protein>
    <submittedName>
        <fullName evidence="1">Uncharacterized protein</fullName>
    </submittedName>
</protein>
<accession>A0ABY4EDQ2</accession>
<organism evidence="1 2">
    <name type="scientific">Vitreoscilla stercoraria</name>
    <dbReference type="NCBI Taxonomy" id="61"/>
    <lineage>
        <taxon>Bacteria</taxon>
        <taxon>Pseudomonadati</taxon>
        <taxon>Pseudomonadota</taxon>
        <taxon>Betaproteobacteria</taxon>
        <taxon>Neisseriales</taxon>
        <taxon>Neisseriaceae</taxon>
        <taxon>Vitreoscilla</taxon>
    </lineage>
</organism>
<reference evidence="1" key="2">
    <citation type="journal article" date="2022" name="Res Sq">
        <title>Evolution of multicellular longitudinally dividing oral cavity symbionts (Neisseriaceae).</title>
        <authorList>
            <person name="Nyongesa S."/>
            <person name="Weber P."/>
            <person name="Bernet E."/>
            <person name="Pullido F."/>
            <person name="Nieckarz M."/>
            <person name="Delaby M."/>
            <person name="Nieves C."/>
            <person name="Viehboeck T."/>
            <person name="Krause N."/>
            <person name="Rivera-Millot A."/>
            <person name="Nakamura A."/>
            <person name="Vischer N."/>
            <person name="VanNieuwenhze M."/>
            <person name="Brun Y."/>
            <person name="Cava F."/>
            <person name="Bulgheresi S."/>
            <person name="Veyrier F."/>
        </authorList>
    </citation>
    <scope>NUCLEOTIDE SEQUENCE</scope>
    <source>
        <strain evidence="1">SAG 1488-6</strain>
    </source>
</reference>
<reference evidence="1" key="1">
    <citation type="submission" date="2021-12" db="EMBL/GenBank/DDBJ databases">
        <authorList>
            <person name="Veyrier F.J."/>
        </authorList>
    </citation>
    <scope>NUCLEOTIDE SEQUENCE</scope>
    <source>
        <strain evidence="1">SAG 1488-6</strain>
    </source>
</reference>
<proteinExistence type="predicted"/>
<dbReference type="RefSeq" id="WP_019959085.1">
    <property type="nucleotide sequence ID" value="NZ_CP091512.1"/>
</dbReference>